<evidence type="ECO:0000313" key="1">
    <source>
        <dbReference type="EMBL" id="KIG19077.1"/>
    </source>
</evidence>
<proteinExistence type="predicted"/>
<evidence type="ECO:0000313" key="2">
    <source>
        <dbReference type="Proteomes" id="UP000031599"/>
    </source>
</evidence>
<dbReference type="AlphaFoldDB" id="A0A0C2DHB6"/>
<comment type="caution">
    <text evidence="1">The sequence shown here is derived from an EMBL/GenBank/DDBJ whole genome shotgun (WGS) entry which is preliminary data.</text>
</comment>
<sequence length="51" mass="5981">MFVVKFVPRAARQAAEVDDWWGWNRDKAPDAFHDDFAELLTMLEHIAHLGR</sequence>
<dbReference type="EMBL" id="JMCC02000006">
    <property type="protein sequence ID" value="KIG19077.1"/>
    <property type="molecule type" value="Genomic_DNA"/>
</dbReference>
<name>A0A0C2DHB6_9BACT</name>
<dbReference type="RefSeq" id="WP_153258202.1">
    <property type="nucleotide sequence ID" value="NZ_JMCC02000006.1"/>
</dbReference>
<dbReference type="Proteomes" id="UP000031599">
    <property type="component" value="Unassembled WGS sequence"/>
</dbReference>
<organism evidence="1 2">
    <name type="scientific">Enhygromyxa salina</name>
    <dbReference type="NCBI Taxonomy" id="215803"/>
    <lineage>
        <taxon>Bacteria</taxon>
        <taxon>Pseudomonadati</taxon>
        <taxon>Myxococcota</taxon>
        <taxon>Polyangia</taxon>
        <taxon>Nannocystales</taxon>
        <taxon>Nannocystaceae</taxon>
        <taxon>Enhygromyxa</taxon>
    </lineage>
</organism>
<protein>
    <submittedName>
        <fullName evidence="1">Uncharacterized protein</fullName>
    </submittedName>
</protein>
<accession>A0A0C2DHB6</accession>
<gene>
    <name evidence="1" type="ORF">DB30_05981</name>
</gene>
<reference evidence="1 2" key="1">
    <citation type="submission" date="2014-12" db="EMBL/GenBank/DDBJ databases">
        <title>Genome assembly of Enhygromyxa salina DSM 15201.</title>
        <authorList>
            <person name="Sharma G."/>
            <person name="Subramanian S."/>
        </authorList>
    </citation>
    <scope>NUCLEOTIDE SEQUENCE [LARGE SCALE GENOMIC DNA]</scope>
    <source>
        <strain evidence="1 2">DSM 15201</strain>
    </source>
</reference>